<dbReference type="PANTHER" id="PTHR34034">
    <property type="entry name" value="PROTEIN FAM180A-RELATED"/>
    <property type="match status" value="1"/>
</dbReference>
<evidence type="ECO:0008006" key="3">
    <source>
        <dbReference type="Google" id="ProtNLM"/>
    </source>
</evidence>
<proteinExistence type="predicted"/>
<reference evidence="1" key="1">
    <citation type="journal article" date="2023" name="Science">
        <title>Genome structures resolve the early diversification of teleost fishes.</title>
        <authorList>
            <person name="Parey E."/>
            <person name="Louis A."/>
            <person name="Montfort J."/>
            <person name="Bouchez O."/>
            <person name="Roques C."/>
            <person name="Iampietro C."/>
            <person name="Lluch J."/>
            <person name="Castinel A."/>
            <person name="Donnadieu C."/>
            <person name="Desvignes T."/>
            <person name="Floi Bucao C."/>
            <person name="Jouanno E."/>
            <person name="Wen M."/>
            <person name="Mejri S."/>
            <person name="Dirks R."/>
            <person name="Jansen H."/>
            <person name="Henkel C."/>
            <person name="Chen W.J."/>
            <person name="Zahm M."/>
            <person name="Cabau C."/>
            <person name="Klopp C."/>
            <person name="Thompson A.W."/>
            <person name="Robinson-Rechavi M."/>
            <person name="Braasch I."/>
            <person name="Lecointre G."/>
            <person name="Bobe J."/>
            <person name="Postlethwait J.H."/>
            <person name="Berthelot C."/>
            <person name="Roest Crollius H."/>
            <person name="Guiguen Y."/>
        </authorList>
    </citation>
    <scope>NUCLEOTIDE SEQUENCE</scope>
    <source>
        <strain evidence="1">WJC10195</strain>
    </source>
</reference>
<dbReference type="PANTHER" id="PTHR34034:SF2">
    <property type="entry name" value="PROTEIN FAM180A"/>
    <property type="match status" value="1"/>
</dbReference>
<accession>A0A9Q1JEY5</accession>
<organism evidence="1 2">
    <name type="scientific">Synaphobranchus kaupii</name>
    <name type="common">Kaup's arrowtooth eel</name>
    <dbReference type="NCBI Taxonomy" id="118154"/>
    <lineage>
        <taxon>Eukaryota</taxon>
        <taxon>Metazoa</taxon>
        <taxon>Chordata</taxon>
        <taxon>Craniata</taxon>
        <taxon>Vertebrata</taxon>
        <taxon>Euteleostomi</taxon>
        <taxon>Actinopterygii</taxon>
        <taxon>Neopterygii</taxon>
        <taxon>Teleostei</taxon>
        <taxon>Anguilliformes</taxon>
        <taxon>Synaphobranchidae</taxon>
        <taxon>Synaphobranchus</taxon>
    </lineage>
</organism>
<keyword evidence="2" id="KW-1185">Reference proteome</keyword>
<comment type="caution">
    <text evidence="1">The sequence shown here is derived from an EMBL/GenBank/DDBJ whole genome shotgun (WGS) entry which is preliminary data.</text>
</comment>
<dbReference type="Pfam" id="PF15173">
    <property type="entry name" value="FAM180"/>
    <property type="match status" value="1"/>
</dbReference>
<sequence length="164" mass="18926">MLRWKVVIIAVFYCNIYTCAIQQRGKALFPAALRVKRGMINPIFQNSIEDINLLYEIMLAGLQIGDGDVPFTVQDEELASMRQARTLEAICEDVLPKRLTDIRRLISDLSQRQGPLQRGDFERIVLTMVYATYRLTNTSGHQRDAWEESFISLYRALKQDLRGQ</sequence>
<evidence type="ECO:0000313" key="1">
    <source>
        <dbReference type="EMBL" id="KAJ8381807.1"/>
    </source>
</evidence>
<name>A0A9Q1JEY5_SYNKA</name>
<protein>
    <recommendedName>
        <fullName evidence="3">Protein FAM180A</fullName>
    </recommendedName>
</protein>
<dbReference type="InterPro" id="IPR029170">
    <property type="entry name" value="FAM180"/>
</dbReference>
<dbReference type="EMBL" id="JAINUF010000001">
    <property type="protein sequence ID" value="KAJ8381807.1"/>
    <property type="molecule type" value="Genomic_DNA"/>
</dbReference>
<dbReference type="OrthoDB" id="8913792at2759"/>
<gene>
    <name evidence="1" type="ORF">SKAU_G00025850</name>
</gene>
<evidence type="ECO:0000313" key="2">
    <source>
        <dbReference type="Proteomes" id="UP001152622"/>
    </source>
</evidence>
<dbReference type="AlphaFoldDB" id="A0A9Q1JEY5"/>
<dbReference type="Proteomes" id="UP001152622">
    <property type="component" value="Chromosome 1"/>
</dbReference>